<protein>
    <recommendedName>
        <fullName evidence="3">MADS-box domain-containing protein</fullName>
    </recommendedName>
</protein>
<dbReference type="AlphaFoldDB" id="A0A8J5W5V6"/>
<dbReference type="GO" id="GO:0003677">
    <property type="term" value="F:DNA binding"/>
    <property type="evidence" value="ECO:0007669"/>
    <property type="project" value="InterPro"/>
</dbReference>
<proteinExistence type="predicted"/>
<dbReference type="InterPro" id="IPR002100">
    <property type="entry name" value="TF_MADSbox"/>
</dbReference>
<evidence type="ECO:0000259" key="3">
    <source>
        <dbReference type="PROSITE" id="PS50066"/>
    </source>
</evidence>
<sequence>MPRTKLVLKLIESEKKRKATYKNRRDGLVQKVSQFATLCGVDAFLICLGPAAAGGEVRTWPPDHRAVLDLIARLRALPPEKIRQVQNTLALLREDLAKQQRALIKVRQCGADELLTPLDCRFDELSLDGLNALHDKLTETLERTQRRMAALRGHVNDNADSLALVIPAAPPHALALPDNALALVDFPFGLSNTGAVESHYYYYPPHDTLPHPVPGQQPYLADQMMPLLPPPPPLAAPMRSGMSGACFMDSNPYSTNVLTGGLTGAPGFLDDHGQIFVGAAAACAGYDDHYLSQGLAFSSGTGYDLEPRMTTTDVWPANTLSISNPMDDISFFQLQNDPKGLLPGSSSGSSLQGGFQPSRFN</sequence>
<dbReference type="GO" id="GO:0046983">
    <property type="term" value="F:protein dimerization activity"/>
    <property type="evidence" value="ECO:0007669"/>
    <property type="project" value="InterPro"/>
</dbReference>
<accession>A0A8J5W5V6</accession>
<evidence type="ECO:0000313" key="4">
    <source>
        <dbReference type="EMBL" id="KAG8078799.1"/>
    </source>
</evidence>
<keyword evidence="1" id="KW-0175">Coiled coil</keyword>
<dbReference type="Proteomes" id="UP000729402">
    <property type="component" value="Unassembled WGS sequence"/>
</dbReference>
<dbReference type="PROSITE" id="PS50066">
    <property type="entry name" value="MADS_BOX_2"/>
    <property type="match status" value="1"/>
</dbReference>
<comment type="caution">
    <text evidence="4">The sequence shown here is derived from an EMBL/GenBank/DDBJ whole genome shotgun (WGS) entry which is preliminary data.</text>
</comment>
<keyword evidence="5" id="KW-1185">Reference proteome</keyword>
<evidence type="ECO:0000313" key="5">
    <source>
        <dbReference type="Proteomes" id="UP000729402"/>
    </source>
</evidence>
<dbReference type="EMBL" id="JAAALK010000282">
    <property type="protein sequence ID" value="KAG8078799.1"/>
    <property type="molecule type" value="Genomic_DNA"/>
</dbReference>
<gene>
    <name evidence="4" type="ORF">GUJ93_ZPchr0007g4582</name>
</gene>
<feature type="domain" description="MADS-box" evidence="3">
    <location>
        <begin position="1"/>
        <end position="49"/>
    </location>
</feature>
<dbReference type="SMART" id="SM00432">
    <property type="entry name" value="MADS"/>
    <property type="match status" value="1"/>
</dbReference>
<organism evidence="4 5">
    <name type="scientific">Zizania palustris</name>
    <name type="common">Northern wild rice</name>
    <dbReference type="NCBI Taxonomy" id="103762"/>
    <lineage>
        <taxon>Eukaryota</taxon>
        <taxon>Viridiplantae</taxon>
        <taxon>Streptophyta</taxon>
        <taxon>Embryophyta</taxon>
        <taxon>Tracheophyta</taxon>
        <taxon>Spermatophyta</taxon>
        <taxon>Magnoliopsida</taxon>
        <taxon>Liliopsida</taxon>
        <taxon>Poales</taxon>
        <taxon>Poaceae</taxon>
        <taxon>BOP clade</taxon>
        <taxon>Oryzoideae</taxon>
        <taxon>Oryzeae</taxon>
        <taxon>Zizaniinae</taxon>
        <taxon>Zizania</taxon>
    </lineage>
</organism>
<dbReference type="Pfam" id="PF00319">
    <property type="entry name" value="SRF-TF"/>
    <property type="match status" value="1"/>
</dbReference>
<dbReference type="OrthoDB" id="614438at2759"/>
<evidence type="ECO:0000256" key="2">
    <source>
        <dbReference type="SAM" id="MobiDB-lite"/>
    </source>
</evidence>
<reference evidence="4" key="2">
    <citation type="submission" date="2021-02" db="EMBL/GenBank/DDBJ databases">
        <authorList>
            <person name="Kimball J.A."/>
            <person name="Haas M.W."/>
            <person name="Macchietto M."/>
            <person name="Kono T."/>
            <person name="Duquette J."/>
            <person name="Shao M."/>
        </authorList>
    </citation>
    <scope>NUCLEOTIDE SEQUENCE</scope>
    <source>
        <tissue evidence="4">Fresh leaf tissue</tissue>
    </source>
</reference>
<name>A0A8J5W5V6_ZIZPA</name>
<feature type="coiled-coil region" evidence="1">
    <location>
        <begin position="127"/>
        <end position="154"/>
    </location>
</feature>
<feature type="region of interest" description="Disordered" evidence="2">
    <location>
        <begin position="342"/>
        <end position="361"/>
    </location>
</feature>
<reference evidence="4" key="1">
    <citation type="journal article" date="2021" name="bioRxiv">
        <title>Whole Genome Assembly and Annotation of Northern Wild Rice, Zizania palustris L., Supports a Whole Genome Duplication in the Zizania Genus.</title>
        <authorList>
            <person name="Haas M."/>
            <person name="Kono T."/>
            <person name="Macchietto M."/>
            <person name="Millas R."/>
            <person name="McGilp L."/>
            <person name="Shao M."/>
            <person name="Duquette J."/>
            <person name="Hirsch C.N."/>
            <person name="Kimball J."/>
        </authorList>
    </citation>
    <scope>NUCLEOTIDE SEQUENCE</scope>
    <source>
        <tissue evidence="4">Fresh leaf tissue</tissue>
    </source>
</reference>
<evidence type="ECO:0000256" key="1">
    <source>
        <dbReference type="SAM" id="Coils"/>
    </source>
</evidence>